<evidence type="ECO:0008006" key="7">
    <source>
        <dbReference type="Google" id="ProtNLM"/>
    </source>
</evidence>
<dbReference type="EMBL" id="KV878204">
    <property type="protein sequence ID" value="OJI82467.1"/>
    <property type="molecule type" value="Genomic_DNA"/>
</dbReference>
<feature type="domain" description="Thioester reductase (TE)" evidence="4">
    <location>
        <begin position="334"/>
        <end position="410"/>
    </location>
</feature>
<dbReference type="InterPro" id="IPR006162">
    <property type="entry name" value="Ppantetheine_attach_site"/>
</dbReference>
<gene>
    <name evidence="5" type="ORF">ASPTUDRAFT_930656</name>
</gene>
<dbReference type="InterPro" id="IPR013120">
    <property type="entry name" value="FAR_NAD-bd"/>
</dbReference>
<evidence type="ECO:0000259" key="3">
    <source>
        <dbReference type="Pfam" id="PF00550"/>
    </source>
</evidence>
<feature type="domain" description="Carrier" evidence="3">
    <location>
        <begin position="81"/>
        <end position="115"/>
    </location>
</feature>
<feature type="domain" description="Thioester reductase (TE)" evidence="4">
    <location>
        <begin position="202"/>
        <end position="313"/>
    </location>
</feature>
<dbReference type="Gene3D" id="1.10.1200.10">
    <property type="entry name" value="ACP-like"/>
    <property type="match status" value="1"/>
</dbReference>
<dbReference type="Pfam" id="PF07993">
    <property type="entry name" value="NAD_binding_4"/>
    <property type="match status" value="2"/>
</dbReference>
<protein>
    <recommendedName>
        <fullName evidence="7">Carrier domain-containing protein</fullName>
    </recommendedName>
</protein>
<proteinExistence type="predicted"/>
<dbReference type="VEuPathDB" id="FungiDB:ASPTUDRAFT_930656"/>
<evidence type="ECO:0000256" key="2">
    <source>
        <dbReference type="ARBA" id="ARBA00022553"/>
    </source>
</evidence>
<dbReference type="InterPro" id="IPR036736">
    <property type="entry name" value="ACP-like_sf"/>
</dbReference>
<dbReference type="OrthoDB" id="429813at2759"/>
<dbReference type="Pfam" id="PF00550">
    <property type="entry name" value="PP-binding"/>
    <property type="match status" value="1"/>
</dbReference>
<evidence type="ECO:0000313" key="6">
    <source>
        <dbReference type="Proteomes" id="UP000184304"/>
    </source>
</evidence>
<name>A0A1L9MZK1_ASPTC</name>
<dbReference type="PANTHER" id="PTHR43439:SF2">
    <property type="entry name" value="ENZYME, PUTATIVE (JCVI)-RELATED"/>
    <property type="match status" value="1"/>
</dbReference>
<dbReference type="SUPFAM" id="SSF51735">
    <property type="entry name" value="NAD(P)-binding Rossmann-fold domains"/>
    <property type="match status" value="1"/>
</dbReference>
<keyword evidence="2" id="KW-0597">Phosphoprotein</keyword>
<dbReference type="OMA" id="CHYILAL"/>
<dbReference type="Proteomes" id="UP000184304">
    <property type="component" value="Unassembled WGS sequence"/>
</dbReference>
<dbReference type="SUPFAM" id="SSF47336">
    <property type="entry name" value="ACP-like"/>
    <property type="match status" value="1"/>
</dbReference>
<dbReference type="Pfam" id="PF23562">
    <property type="entry name" value="AMP-binding_C_3"/>
    <property type="match status" value="1"/>
</dbReference>
<dbReference type="InterPro" id="IPR051414">
    <property type="entry name" value="Adenylate-forming_Reductase"/>
</dbReference>
<dbReference type="STRING" id="767770.A0A1L9MZK1"/>
<dbReference type="InterPro" id="IPR036291">
    <property type="entry name" value="NAD(P)-bd_dom_sf"/>
</dbReference>
<organism evidence="5 6">
    <name type="scientific">Aspergillus tubingensis (strain CBS 134.48)</name>
    <dbReference type="NCBI Taxonomy" id="767770"/>
    <lineage>
        <taxon>Eukaryota</taxon>
        <taxon>Fungi</taxon>
        <taxon>Dikarya</taxon>
        <taxon>Ascomycota</taxon>
        <taxon>Pezizomycotina</taxon>
        <taxon>Eurotiomycetes</taxon>
        <taxon>Eurotiomycetidae</taxon>
        <taxon>Eurotiales</taxon>
        <taxon>Aspergillaceae</taxon>
        <taxon>Aspergillus</taxon>
        <taxon>Aspergillus subgen. Circumdati</taxon>
    </lineage>
</organism>
<sequence length="437" mass="48364">MIWPVVQAANKTVADYSQTVKTMICLSSREKPFKLTAKGTTQRHTGNQDYAEEIEEIYTAQDRQLVMGLPSAITPDTVYKYLQNIICKLTGRQSIKPSDDLYSIGLDSLQAIQLSKIVKTSVFSYNPRLNTEHLNVQQIYAEPTAEGLTNLLLGILDKTSGPITTVSRSNKIAQLIAKYTNDLHTWKSDILPQLPALFTVILTGCTGSLGNYILDDLLRNPQVTKVYCFNRSEDSPTRQKEGFQGKGLQTSPLVDPNKVVFLHVRFGEPHFGLSDRQYKELLDTVDVIIHNAWKVNFNHPVSSFEDPHLKGVRDSAIGAWKPSEEVTAVPEVPMDTAEAALEQGYGESKYIGESIRVEASKTAGVLTSILRVGQIAGPDTRLGVWNPHEWIPSLIKASKATGQVPSDLGGYPIDWVSVVRISPYLLLSNPPVMNLTD</sequence>
<evidence type="ECO:0000256" key="1">
    <source>
        <dbReference type="ARBA" id="ARBA00022450"/>
    </source>
</evidence>
<evidence type="ECO:0000259" key="4">
    <source>
        <dbReference type="Pfam" id="PF07993"/>
    </source>
</evidence>
<evidence type="ECO:0000313" key="5">
    <source>
        <dbReference type="EMBL" id="OJI82467.1"/>
    </source>
</evidence>
<reference evidence="6" key="1">
    <citation type="journal article" date="2017" name="Genome Biol.">
        <title>Comparative genomics reveals high biological diversity and specific adaptations in the industrially and medically important fungal genus Aspergillus.</title>
        <authorList>
            <person name="de Vries R.P."/>
            <person name="Riley R."/>
            <person name="Wiebenga A."/>
            <person name="Aguilar-Osorio G."/>
            <person name="Amillis S."/>
            <person name="Uchima C.A."/>
            <person name="Anderluh G."/>
            <person name="Asadollahi M."/>
            <person name="Askin M."/>
            <person name="Barry K."/>
            <person name="Battaglia E."/>
            <person name="Bayram O."/>
            <person name="Benocci T."/>
            <person name="Braus-Stromeyer S.A."/>
            <person name="Caldana C."/>
            <person name="Canovas D."/>
            <person name="Cerqueira G.C."/>
            <person name="Chen F."/>
            <person name="Chen W."/>
            <person name="Choi C."/>
            <person name="Clum A."/>
            <person name="Dos Santos R.A."/>
            <person name="Damasio A.R."/>
            <person name="Diallinas G."/>
            <person name="Emri T."/>
            <person name="Fekete E."/>
            <person name="Flipphi M."/>
            <person name="Freyberg S."/>
            <person name="Gallo A."/>
            <person name="Gournas C."/>
            <person name="Habgood R."/>
            <person name="Hainaut M."/>
            <person name="Harispe M.L."/>
            <person name="Henrissat B."/>
            <person name="Hilden K.S."/>
            <person name="Hope R."/>
            <person name="Hossain A."/>
            <person name="Karabika E."/>
            <person name="Karaffa L."/>
            <person name="Karanyi Z."/>
            <person name="Krasevec N."/>
            <person name="Kuo A."/>
            <person name="Kusch H."/>
            <person name="LaButti K."/>
            <person name="Lagendijk E.L."/>
            <person name="Lapidus A."/>
            <person name="Levasseur A."/>
            <person name="Lindquist E."/>
            <person name="Lipzen A."/>
            <person name="Logrieco A.F."/>
            <person name="MacCabe A."/>
            <person name="Maekelae M.R."/>
            <person name="Malavazi I."/>
            <person name="Melin P."/>
            <person name="Meyer V."/>
            <person name="Mielnichuk N."/>
            <person name="Miskei M."/>
            <person name="Molnar A.P."/>
            <person name="Mule G."/>
            <person name="Ngan C.Y."/>
            <person name="Orejas M."/>
            <person name="Orosz E."/>
            <person name="Ouedraogo J.P."/>
            <person name="Overkamp K.M."/>
            <person name="Park H.-S."/>
            <person name="Perrone G."/>
            <person name="Piumi F."/>
            <person name="Punt P.J."/>
            <person name="Ram A.F."/>
            <person name="Ramon A."/>
            <person name="Rauscher S."/>
            <person name="Record E."/>
            <person name="Riano-Pachon D.M."/>
            <person name="Robert V."/>
            <person name="Roehrig J."/>
            <person name="Ruller R."/>
            <person name="Salamov A."/>
            <person name="Salih N.S."/>
            <person name="Samson R.A."/>
            <person name="Sandor E."/>
            <person name="Sanguinetti M."/>
            <person name="Schuetze T."/>
            <person name="Sepcic K."/>
            <person name="Shelest E."/>
            <person name="Sherlock G."/>
            <person name="Sophianopoulou V."/>
            <person name="Squina F.M."/>
            <person name="Sun H."/>
            <person name="Susca A."/>
            <person name="Todd R.B."/>
            <person name="Tsang A."/>
            <person name="Unkles S.E."/>
            <person name="van de Wiele N."/>
            <person name="van Rossen-Uffink D."/>
            <person name="Oliveira J.V."/>
            <person name="Vesth T.C."/>
            <person name="Visser J."/>
            <person name="Yu J.-H."/>
            <person name="Zhou M."/>
            <person name="Andersen M.R."/>
            <person name="Archer D.B."/>
            <person name="Baker S.E."/>
            <person name="Benoit I."/>
            <person name="Brakhage A.A."/>
            <person name="Braus G.H."/>
            <person name="Fischer R."/>
            <person name="Frisvad J.C."/>
            <person name="Goldman G.H."/>
            <person name="Houbraken J."/>
            <person name="Oakley B."/>
            <person name="Pocsi I."/>
            <person name="Scazzocchio C."/>
            <person name="Seiboth B."/>
            <person name="vanKuyk P.A."/>
            <person name="Wortman J."/>
            <person name="Dyer P.S."/>
            <person name="Grigoriev I.V."/>
        </authorList>
    </citation>
    <scope>NUCLEOTIDE SEQUENCE [LARGE SCALE GENOMIC DNA]</scope>
    <source>
        <strain evidence="6">CBS 134.48</strain>
    </source>
</reference>
<keyword evidence="1" id="KW-0596">Phosphopantetheine</keyword>
<dbReference type="PROSITE" id="PS00012">
    <property type="entry name" value="PHOSPHOPANTETHEINE"/>
    <property type="match status" value="1"/>
</dbReference>
<dbReference type="Gene3D" id="3.40.50.720">
    <property type="entry name" value="NAD(P)-binding Rossmann-like Domain"/>
    <property type="match status" value="2"/>
</dbReference>
<dbReference type="InterPro" id="IPR009081">
    <property type="entry name" value="PP-bd_ACP"/>
</dbReference>
<accession>A0A1L9MZK1</accession>
<dbReference type="AlphaFoldDB" id="A0A1L9MZK1"/>
<dbReference type="PANTHER" id="PTHR43439">
    <property type="entry name" value="PHENYLACETATE-COENZYME A LIGASE"/>
    <property type="match status" value="1"/>
</dbReference>
<keyword evidence="6" id="KW-1185">Reference proteome</keyword>